<feature type="repeat" description="TPR" evidence="10">
    <location>
        <begin position="350"/>
        <end position="383"/>
    </location>
</feature>
<dbReference type="Pfam" id="PF13181">
    <property type="entry name" value="TPR_8"/>
    <property type="match status" value="2"/>
</dbReference>
<evidence type="ECO:0008006" key="14">
    <source>
        <dbReference type="Google" id="ProtNLM"/>
    </source>
</evidence>
<feature type="compositionally biased region" description="Basic and acidic residues" evidence="11">
    <location>
        <begin position="54"/>
        <end position="63"/>
    </location>
</feature>
<dbReference type="PROSITE" id="PS50293">
    <property type="entry name" value="TPR_REGION"/>
    <property type="match status" value="1"/>
</dbReference>
<evidence type="ECO:0000256" key="3">
    <source>
        <dbReference type="ARBA" id="ARBA00022737"/>
    </source>
</evidence>
<dbReference type="GO" id="GO:0008320">
    <property type="term" value="F:protein transmembrane transporter activity"/>
    <property type="evidence" value="ECO:0007669"/>
    <property type="project" value="TreeGrafter"/>
</dbReference>
<dbReference type="Pfam" id="PF13414">
    <property type="entry name" value="TPR_11"/>
    <property type="match status" value="1"/>
</dbReference>
<dbReference type="SUPFAM" id="SSF48452">
    <property type="entry name" value="TPR-like"/>
    <property type="match status" value="3"/>
</dbReference>
<keyword evidence="13" id="KW-1185">Reference proteome</keyword>
<dbReference type="GO" id="GO:0030943">
    <property type="term" value="F:mitochondrion targeting sequence binding"/>
    <property type="evidence" value="ECO:0007669"/>
    <property type="project" value="TreeGrafter"/>
</dbReference>
<evidence type="ECO:0000256" key="1">
    <source>
        <dbReference type="ARBA" id="ARBA00004572"/>
    </source>
</evidence>
<gene>
    <name evidence="12" type="ORF">Rhopal_004909-T1</name>
</gene>
<evidence type="ECO:0000256" key="11">
    <source>
        <dbReference type="SAM" id="MobiDB-lite"/>
    </source>
</evidence>
<dbReference type="AlphaFoldDB" id="A0AAV5GN25"/>
<feature type="region of interest" description="Disordered" evidence="11">
    <location>
        <begin position="45"/>
        <end position="91"/>
    </location>
</feature>
<reference evidence="12 13" key="1">
    <citation type="submission" date="2021-12" db="EMBL/GenBank/DDBJ databases">
        <title>High titer production of polyol ester of fatty acids by Rhodotorula paludigena BS15 towards product separation-free biomass refinery.</title>
        <authorList>
            <person name="Mano J."/>
            <person name="Ono H."/>
            <person name="Tanaka T."/>
            <person name="Naito K."/>
            <person name="Sushida H."/>
            <person name="Ike M."/>
            <person name="Tokuyasu K."/>
            <person name="Kitaoka M."/>
        </authorList>
    </citation>
    <scope>NUCLEOTIDE SEQUENCE [LARGE SCALE GENOMIC DNA]</scope>
    <source>
        <strain evidence="12 13">BS15</strain>
    </source>
</reference>
<organism evidence="12 13">
    <name type="scientific">Rhodotorula paludigena</name>
    <dbReference type="NCBI Taxonomy" id="86838"/>
    <lineage>
        <taxon>Eukaryota</taxon>
        <taxon>Fungi</taxon>
        <taxon>Dikarya</taxon>
        <taxon>Basidiomycota</taxon>
        <taxon>Pucciniomycotina</taxon>
        <taxon>Microbotryomycetes</taxon>
        <taxon>Sporidiobolales</taxon>
        <taxon>Sporidiobolaceae</taxon>
        <taxon>Rhodotorula</taxon>
    </lineage>
</organism>
<dbReference type="PANTHER" id="PTHR46208">
    <property type="entry name" value="MITOCHONDRIAL IMPORT RECEPTOR SUBUNIT TOM70"/>
    <property type="match status" value="1"/>
</dbReference>
<dbReference type="InterPro" id="IPR019734">
    <property type="entry name" value="TPR_rpt"/>
</dbReference>
<dbReference type="Pfam" id="PF14559">
    <property type="entry name" value="TPR_19"/>
    <property type="match status" value="1"/>
</dbReference>
<comment type="subcellular location">
    <subcellularLocation>
        <location evidence="1">Mitochondrion outer membrane</location>
        <topology evidence="1">Single-pass membrane protein</topology>
    </subcellularLocation>
</comment>
<dbReference type="GO" id="GO:0005741">
    <property type="term" value="C:mitochondrial outer membrane"/>
    <property type="evidence" value="ECO:0007669"/>
    <property type="project" value="UniProtKB-SubCell"/>
</dbReference>
<comment type="caution">
    <text evidence="12">The sequence shown here is derived from an EMBL/GenBank/DDBJ whole genome shotgun (WGS) entry which is preliminary data.</text>
</comment>
<keyword evidence="7" id="KW-0496">Mitochondrion</keyword>
<evidence type="ECO:0000256" key="9">
    <source>
        <dbReference type="ARBA" id="ARBA00038030"/>
    </source>
</evidence>
<keyword evidence="4" id="KW-1000">Mitochondrion outer membrane</keyword>
<evidence type="ECO:0000256" key="10">
    <source>
        <dbReference type="PROSITE-ProRule" id="PRU00339"/>
    </source>
</evidence>
<evidence type="ECO:0000256" key="4">
    <source>
        <dbReference type="ARBA" id="ARBA00022787"/>
    </source>
</evidence>
<evidence type="ECO:0000313" key="13">
    <source>
        <dbReference type="Proteomes" id="UP001342314"/>
    </source>
</evidence>
<evidence type="ECO:0000256" key="7">
    <source>
        <dbReference type="ARBA" id="ARBA00023128"/>
    </source>
</evidence>
<dbReference type="InterPro" id="IPR011990">
    <property type="entry name" value="TPR-like_helical_dom_sf"/>
</dbReference>
<keyword evidence="2" id="KW-0812">Transmembrane</keyword>
<dbReference type="SMART" id="SM00028">
    <property type="entry name" value="TPR"/>
    <property type="match status" value="10"/>
</dbReference>
<name>A0AAV5GN25_9BASI</name>
<feature type="repeat" description="TPR" evidence="10">
    <location>
        <begin position="384"/>
        <end position="417"/>
    </location>
</feature>
<sequence length="599" mass="66265">MASASASTSTSSSVSAWLSAHRRAVVVAAAVVGLTTAGALYYSAQQSAQAQRDAQQRKDDKQAKRDKKQRKSKAADSAKPDPAKHAALDEDDPLKLSAADIDVMDKDTRAKTALALKARGNKLYSAKQYEEAIAYYTKAIECEEQAVFYSNRAACEWRYTNLNQLEQVIDDCTSALRLDPSYIKALNRRATAREQLGGVDHLYRALCDFTASAILDSFQNQSTTDSVERVMKQLAGEKAQQILQTREPRLPSPTFITAYLTAFREQAPPALPANPSQGDRTLQLAFEALSAKDFAHALSLFNEALDQGVSSDEARASALNLRATFKFIMSDAEGALRDLDDATTVDARSAQSWVKKASVHMELGRPEDAMRDFERALEIDAANADVFYHRGQVYFITGEFDKAIAEYRKSSELDPSFIFSHIQLAVAQYKSGSTDKALHQFRRLVEKNPQSAEVCNYYGELLLDQQQFPEAVAMFDKSIELSKFSVPRNVLPMVNKALAIFQHRQDFAAAEAICREAVTIDPQCDVGVATLAQLLLQQNKVHEAVDMFERSAEMARTEPELVNALTYENATRAQLAFLADYPDYASKLSAPQLGLNRTA</sequence>
<dbReference type="PROSITE" id="PS50005">
    <property type="entry name" value="TPR"/>
    <property type="match status" value="4"/>
</dbReference>
<protein>
    <recommendedName>
        <fullName evidence="14">ADP/ATP carrier receptor</fullName>
    </recommendedName>
</protein>
<dbReference type="Proteomes" id="UP001342314">
    <property type="component" value="Unassembled WGS sequence"/>
</dbReference>
<evidence type="ECO:0000313" key="12">
    <source>
        <dbReference type="EMBL" id="GJN91884.1"/>
    </source>
</evidence>
<accession>A0AAV5GN25</accession>
<comment type="similarity">
    <text evidence="9">Belongs to the Tom70 family.</text>
</comment>
<proteinExistence type="inferred from homology"/>
<dbReference type="GO" id="GO:0030150">
    <property type="term" value="P:protein import into mitochondrial matrix"/>
    <property type="evidence" value="ECO:0007669"/>
    <property type="project" value="TreeGrafter"/>
</dbReference>
<evidence type="ECO:0000256" key="6">
    <source>
        <dbReference type="ARBA" id="ARBA00022989"/>
    </source>
</evidence>
<dbReference type="Gene3D" id="1.25.40.10">
    <property type="entry name" value="Tetratricopeptide repeat domain"/>
    <property type="match status" value="2"/>
</dbReference>
<keyword evidence="3" id="KW-0677">Repeat</keyword>
<keyword evidence="5 10" id="KW-0802">TPR repeat</keyword>
<dbReference type="PANTHER" id="PTHR46208:SF1">
    <property type="entry name" value="MITOCHONDRIAL IMPORT RECEPTOR SUBUNIT TOM70"/>
    <property type="match status" value="1"/>
</dbReference>
<evidence type="ECO:0000256" key="2">
    <source>
        <dbReference type="ARBA" id="ARBA00022692"/>
    </source>
</evidence>
<dbReference type="GO" id="GO:0045039">
    <property type="term" value="P:protein insertion into mitochondrial inner membrane"/>
    <property type="evidence" value="ECO:0007669"/>
    <property type="project" value="TreeGrafter"/>
</dbReference>
<keyword evidence="8" id="KW-0472">Membrane</keyword>
<evidence type="ECO:0000256" key="5">
    <source>
        <dbReference type="ARBA" id="ARBA00022803"/>
    </source>
</evidence>
<feature type="repeat" description="TPR" evidence="10">
    <location>
        <begin position="113"/>
        <end position="146"/>
    </location>
</feature>
<evidence type="ECO:0000256" key="8">
    <source>
        <dbReference type="ARBA" id="ARBA00023136"/>
    </source>
</evidence>
<feature type="repeat" description="TPR" evidence="10">
    <location>
        <begin position="418"/>
        <end position="451"/>
    </location>
</feature>
<feature type="compositionally biased region" description="Basic and acidic residues" evidence="11">
    <location>
        <begin position="73"/>
        <end position="88"/>
    </location>
</feature>
<dbReference type="EMBL" id="BQKY01000009">
    <property type="protein sequence ID" value="GJN91884.1"/>
    <property type="molecule type" value="Genomic_DNA"/>
</dbReference>
<keyword evidence="6" id="KW-1133">Transmembrane helix</keyword>